<keyword evidence="1" id="KW-0472">Membrane</keyword>
<evidence type="ECO:0000313" key="2">
    <source>
        <dbReference type="EMBL" id="GGD05029.1"/>
    </source>
</evidence>
<proteinExistence type="predicted"/>
<keyword evidence="3" id="KW-1185">Reference proteome</keyword>
<keyword evidence="1" id="KW-1133">Transmembrane helix</keyword>
<gene>
    <name evidence="2" type="ORF">GCM10011389_10660</name>
</gene>
<dbReference type="RefSeq" id="WP_188651559.1">
    <property type="nucleotide sequence ID" value="NZ_BMIN01000003.1"/>
</dbReference>
<comment type="caution">
    <text evidence="2">The sequence shown here is derived from an EMBL/GenBank/DDBJ whole genome shotgun (WGS) entry which is preliminary data.</text>
</comment>
<feature type="transmembrane region" description="Helical" evidence="1">
    <location>
        <begin position="21"/>
        <end position="42"/>
    </location>
</feature>
<dbReference type="InterPro" id="IPR016977">
    <property type="entry name" value="ComGF"/>
</dbReference>
<dbReference type="Pfam" id="PF15980">
    <property type="entry name" value="ComGF"/>
    <property type="match status" value="1"/>
</dbReference>
<evidence type="ECO:0008006" key="4">
    <source>
        <dbReference type="Google" id="ProtNLM"/>
    </source>
</evidence>
<sequence length="189" mass="22021">MNIFAFIYLLRGNKGFTMIEALFALMIALSISFMLPIIMQILSSTHSMSFIEDAKIHQFFLFVQDELYHTEETHLTQLGIQLVQHDGKEITIEQSGSNIIRQVNHTGQERLLFDVKKFSAKQFNGYITLEVELLGGEYIEKHFRLLKQSERLYLSSFTVHHPSHTSSHKLFPLILYEPRSNDRKPYRTA</sequence>
<evidence type="ECO:0000313" key="3">
    <source>
        <dbReference type="Proteomes" id="UP000642571"/>
    </source>
</evidence>
<dbReference type="EMBL" id="BMIN01000003">
    <property type="protein sequence ID" value="GGD05029.1"/>
    <property type="molecule type" value="Genomic_DNA"/>
</dbReference>
<dbReference type="Proteomes" id="UP000642571">
    <property type="component" value="Unassembled WGS sequence"/>
</dbReference>
<evidence type="ECO:0000256" key="1">
    <source>
        <dbReference type="SAM" id="Phobius"/>
    </source>
</evidence>
<accession>A0ABQ1PW00</accession>
<protein>
    <recommendedName>
        <fullName evidence="4">Competence protein ComGF</fullName>
    </recommendedName>
</protein>
<organism evidence="2 3">
    <name type="scientific">Pontibacillus salipaludis</name>
    <dbReference type="NCBI Taxonomy" id="1697394"/>
    <lineage>
        <taxon>Bacteria</taxon>
        <taxon>Bacillati</taxon>
        <taxon>Bacillota</taxon>
        <taxon>Bacilli</taxon>
        <taxon>Bacillales</taxon>
        <taxon>Bacillaceae</taxon>
        <taxon>Pontibacillus</taxon>
    </lineage>
</organism>
<name>A0ABQ1PW00_9BACI</name>
<keyword evidence="1" id="KW-0812">Transmembrane</keyword>
<reference evidence="3" key="1">
    <citation type="journal article" date="2019" name="Int. J. Syst. Evol. Microbiol.">
        <title>The Global Catalogue of Microorganisms (GCM) 10K type strain sequencing project: providing services to taxonomists for standard genome sequencing and annotation.</title>
        <authorList>
            <consortium name="The Broad Institute Genomics Platform"/>
            <consortium name="The Broad Institute Genome Sequencing Center for Infectious Disease"/>
            <person name="Wu L."/>
            <person name="Ma J."/>
        </authorList>
    </citation>
    <scope>NUCLEOTIDE SEQUENCE [LARGE SCALE GENOMIC DNA]</scope>
    <source>
        <strain evidence="3">CGMCC 1.15353</strain>
    </source>
</reference>